<name>A0A178IQG0_9BACT</name>
<evidence type="ECO:0000313" key="1">
    <source>
        <dbReference type="EMBL" id="OAM91625.1"/>
    </source>
</evidence>
<accession>A0A178IQG0</accession>
<reference evidence="1 2" key="1">
    <citation type="submission" date="2016-01" db="EMBL/GenBank/DDBJ databases">
        <title>High potential of lignocellulose degradation of a new Verrucomicrobia species.</title>
        <authorList>
            <person name="Wang Y."/>
            <person name="Shi Y."/>
            <person name="Qiu Z."/>
            <person name="Liu S."/>
            <person name="Yang H."/>
        </authorList>
    </citation>
    <scope>NUCLEOTIDE SEQUENCE [LARGE SCALE GENOMIC DNA]</scope>
    <source>
        <strain evidence="1 2">TSB47</strain>
    </source>
</reference>
<dbReference type="Proteomes" id="UP000078486">
    <property type="component" value="Unassembled WGS sequence"/>
</dbReference>
<gene>
    <name evidence="1" type="ORF">AW736_02165</name>
</gene>
<evidence type="ECO:0000313" key="2">
    <source>
        <dbReference type="Proteomes" id="UP000078486"/>
    </source>
</evidence>
<comment type="caution">
    <text evidence="1">The sequence shown here is derived from an EMBL/GenBank/DDBJ whole genome shotgun (WGS) entry which is preliminary data.</text>
</comment>
<dbReference type="STRING" id="1184151.AW736_02165"/>
<dbReference type="AlphaFoldDB" id="A0A178IQG0"/>
<organism evidence="1 2">
    <name type="scientific">Termitidicoccus mucosus</name>
    <dbReference type="NCBI Taxonomy" id="1184151"/>
    <lineage>
        <taxon>Bacteria</taxon>
        <taxon>Pseudomonadati</taxon>
        <taxon>Verrucomicrobiota</taxon>
        <taxon>Opitutia</taxon>
        <taxon>Opitutales</taxon>
        <taxon>Opitutaceae</taxon>
        <taxon>Termitidicoccus</taxon>
    </lineage>
</organism>
<keyword evidence="2" id="KW-1185">Reference proteome</keyword>
<dbReference type="EMBL" id="LRRQ01000018">
    <property type="protein sequence ID" value="OAM91625.1"/>
    <property type="molecule type" value="Genomic_DNA"/>
</dbReference>
<protein>
    <submittedName>
        <fullName evidence="1">Uncharacterized protein</fullName>
    </submittedName>
</protein>
<proteinExistence type="predicted"/>
<sequence>MRTGTGARLAVQLFIAMAFAKAEKERVDAYIMPIFAKYDFRVAKDMPGHTAGEKITNPELIYLAGLENEAVTAFYAECDAAHRAHGWRGAEGACPALVAARDQIKAENNLIKWAAPLFGVSFDTVNCSTLRREFVENLLCAAAKSL</sequence>